<feature type="domain" description="Translation initiation factor 3 N-terminal" evidence="5">
    <location>
        <begin position="16"/>
        <end position="83"/>
    </location>
</feature>
<name>A0A645E7Z9_9ZZZZ</name>
<evidence type="ECO:0000259" key="5">
    <source>
        <dbReference type="Pfam" id="PF05198"/>
    </source>
</evidence>
<dbReference type="GO" id="GO:0032790">
    <property type="term" value="P:ribosome disassembly"/>
    <property type="evidence" value="ECO:0007669"/>
    <property type="project" value="TreeGrafter"/>
</dbReference>
<dbReference type="InterPro" id="IPR036788">
    <property type="entry name" value="T_IF-3_C_sf"/>
</dbReference>
<dbReference type="InterPro" id="IPR019814">
    <property type="entry name" value="Translation_initiation_fac_3_N"/>
</dbReference>
<evidence type="ECO:0000256" key="3">
    <source>
        <dbReference type="ARBA" id="ARBA00022917"/>
    </source>
</evidence>
<dbReference type="AlphaFoldDB" id="A0A645E7Z9"/>
<dbReference type="GO" id="GO:0003743">
    <property type="term" value="F:translation initiation factor activity"/>
    <property type="evidence" value="ECO:0007669"/>
    <property type="project" value="UniProtKB-KW"/>
</dbReference>
<sequence>MSSFRNKTQNQKFYKINQYINAPEVRLLDDQGKQIGVVSISEARHQSMETGLDLVEVNGSAKPPVVKLISFSKFKYQESKKLQAEKKGIKGGELKEIQMTPFIGQNDYQTRVDKAKRFFTTGNKVKLSIKFQGRQVAHQEFGTNIVEKFKTDLQEFATPEGEAKLIGKRLMITFTPSKKKATN</sequence>
<reference evidence="6" key="1">
    <citation type="submission" date="2019-08" db="EMBL/GenBank/DDBJ databases">
        <authorList>
            <person name="Kucharzyk K."/>
            <person name="Murdoch R.W."/>
            <person name="Higgins S."/>
            <person name="Loffler F."/>
        </authorList>
    </citation>
    <scope>NUCLEOTIDE SEQUENCE</scope>
</reference>
<dbReference type="InterPro" id="IPR036787">
    <property type="entry name" value="T_IF-3_N_sf"/>
</dbReference>
<dbReference type="InterPro" id="IPR019815">
    <property type="entry name" value="Translation_initiation_fac_3_C"/>
</dbReference>
<dbReference type="Gene3D" id="3.10.20.80">
    <property type="entry name" value="Translation initiation factor 3 (IF-3), N-terminal domain"/>
    <property type="match status" value="1"/>
</dbReference>
<feature type="domain" description="Translation initiation factor 3 C-terminal" evidence="4">
    <location>
        <begin position="93"/>
        <end position="176"/>
    </location>
</feature>
<evidence type="ECO:0000256" key="1">
    <source>
        <dbReference type="ARBA" id="ARBA00005439"/>
    </source>
</evidence>
<gene>
    <name evidence="6" type="primary">infC_45</name>
    <name evidence="6" type="ORF">SDC9_143917</name>
</gene>
<dbReference type="NCBIfam" id="TIGR00168">
    <property type="entry name" value="infC"/>
    <property type="match status" value="1"/>
</dbReference>
<dbReference type="GO" id="GO:0016020">
    <property type="term" value="C:membrane"/>
    <property type="evidence" value="ECO:0007669"/>
    <property type="project" value="TreeGrafter"/>
</dbReference>
<proteinExistence type="inferred from homology"/>
<organism evidence="6">
    <name type="scientific">bioreactor metagenome</name>
    <dbReference type="NCBI Taxonomy" id="1076179"/>
    <lineage>
        <taxon>unclassified sequences</taxon>
        <taxon>metagenomes</taxon>
        <taxon>ecological metagenomes</taxon>
    </lineage>
</organism>
<keyword evidence="2 6" id="KW-0396">Initiation factor</keyword>
<dbReference type="PANTHER" id="PTHR10938:SF0">
    <property type="entry name" value="TRANSLATION INITIATION FACTOR IF-3, MITOCHONDRIAL"/>
    <property type="match status" value="1"/>
</dbReference>
<protein>
    <submittedName>
        <fullName evidence="6">Translation initiation factor IF-3</fullName>
    </submittedName>
</protein>
<dbReference type="PANTHER" id="PTHR10938">
    <property type="entry name" value="TRANSLATION INITIATION FACTOR IF-3"/>
    <property type="match status" value="1"/>
</dbReference>
<dbReference type="EMBL" id="VSSQ01043099">
    <property type="protein sequence ID" value="MPM96752.1"/>
    <property type="molecule type" value="Genomic_DNA"/>
</dbReference>
<dbReference type="SUPFAM" id="SSF55200">
    <property type="entry name" value="Translation initiation factor IF3, C-terminal domain"/>
    <property type="match status" value="1"/>
</dbReference>
<evidence type="ECO:0000256" key="2">
    <source>
        <dbReference type="ARBA" id="ARBA00022540"/>
    </source>
</evidence>
<dbReference type="InterPro" id="IPR001288">
    <property type="entry name" value="Translation_initiation_fac_3"/>
</dbReference>
<evidence type="ECO:0000313" key="6">
    <source>
        <dbReference type="EMBL" id="MPM96752.1"/>
    </source>
</evidence>
<evidence type="ECO:0000259" key="4">
    <source>
        <dbReference type="Pfam" id="PF00707"/>
    </source>
</evidence>
<dbReference type="GO" id="GO:0005829">
    <property type="term" value="C:cytosol"/>
    <property type="evidence" value="ECO:0007669"/>
    <property type="project" value="TreeGrafter"/>
</dbReference>
<accession>A0A645E7Z9</accession>
<dbReference type="GO" id="GO:0043022">
    <property type="term" value="F:ribosome binding"/>
    <property type="evidence" value="ECO:0007669"/>
    <property type="project" value="TreeGrafter"/>
</dbReference>
<dbReference type="Gene3D" id="3.30.110.10">
    <property type="entry name" value="Translation initiation factor 3 (IF-3), C-terminal domain"/>
    <property type="match status" value="1"/>
</dbReference>
<keyword evidence="3" id="KW-0648">Protein biosynthesis</keyword>
<dbReference type="Pfam" id="PF00707">
    <property type="entry name" value="IF3_C"/>
    <property type="match status" value="1"/>
</dbReference>
<comment type="caution">
    <text evidence="6">The sequence shown here is derived from an EMBL/GenBank/DDBJ whole genome shotgun (WGS) entry which is preliminary data.</text>
</comment>
<comment type="similarity">
    <text evidence="1">Belongs to the IF-3 family.</text>
</comment>
<dbReference type="SUPFAM" id="SSF54364">
    <property type="entry name" value="Translation initiation factor IF3, N-terminal domain"/>
    <property type="match status" value="1"/>
</dbReference>
<dbReference type="HAMAP" id="MF_00080">
    <property type="entry name" value="IF_3"/>
    <property type="match status" value="1"/>
</dbReference>
<dbReference type="Pfam" id="PF05198">
    <property type="entry name" value="IF3_N"/>
    <property type="match status" value="1"/>
</dbReference>